<dbReference type="GO" id="GO:0008855">
    <property type="term" value="F:exodeoxyribonuclease VII activity"/>
    <property type="evidence" value="ECO:0007669"/>
    <property type="project" value="UniProtKB-EC"/>
</dbReference>
<dbReference type="Gene3D" id="1.10.287.1040">
    <property type="entry name" value="Exonuclease VII, small subunit"/>
    <property type="match status" value="1"/>
</dbReference>
<evidence type="ECO:0000256" key="5">
    <source>
        <dbReference type="ARBA" id="ARBA00022839"/>
    </source>
</evidence>
<dbReference type="InterPro" id="IPR037004">
    <property type="entry name" value="Exonuc_VII_ssu_sf"/>
</dbReference>
<keyword evidence="4 6" id="KW-0378">Hydrolase</keyword>
<comment type="caution">
    <text evidence="7">The sequence shown here is derived from an EMBL/GenBank/DDBJ whole genome shotgun (WGS) entry which is preliminary data.</text>
</comment>
<dbReference type="HAMAP" id="MF_00337">
    <property type="entry name" value="Exonuc_7_S"/>
    <property type="match status" value="1"/>
</dbReference>
<dbReference type="PANTHER" id="PTHR34137">
    <property type="entry name" value="EXODEOXYRIBONUCLEASE 7 SMALL SUBUNIT"/>
    <property type="match status" value="1"/>
</dbReference>
<evidence type="ECO:0000313" key="7">
    <source>
        <dbReference type="EMBL" id="MBM7840298.1"/>
    </source>
</evidence>
<dbReference type="Pfam" id="PF02609">
    <property type="entry name" value="Exonuc_VII_S"/>
    <property type="match status" value="1"/>
</dbReference>
<keyword evidence="5 6" id="KW-0269">Exonuclease</keyword>
<dbReference type="Proteomes" id="UP001179280">
    <property type="component" value="Unassembled WGS sequence"/>
</dbReference>
<organism evidence="7 8">
    <name type="scientific">Shouchella xiaoxiensis</name>
    <dbReference type="NCBI Taxonomy" id="766895"/>
    <lineage>
        <taxon>Bacteria</taxon>
        <taxon>Bacillati</taxon>
        <taxon>Bacillota</taxon>
        <taxon>Bacilli</taxon>
        <taxon>Bacillales</taxon>
        <taxon>Bacillaceae</taxon>
        <taxon>Shouchella</taxon>
    </lineage>
</organism>
<protein>
    <recommendedName>
        <fullName evidence="6">Exodeoxyribonuclease 7 small subunit</fullName>
        <ecNumber evidence="6">3.1.11.6</ecNumber>
    </recommendedName>
    <alternativeName>
        <fullName evidence="6">Exodeoxyribonuclease VII small subunit</fullName>
        <shortName evidence="6">Exonuclease VII small subunit</shortName>
    </alternativeName>
</protein>
<evidence type="ECO:0000256" key="1">
    <source>
        <dbReference type="ARBA" id="ARBA00009998"/>
    </source>
</evidence>
<evidence type="ECO:0000256" key="6">
    <source>
        <dbReference type="HAMAP-Rule" id="MF_00337"/>
    </source>
</evidence>
<dbReference type="EMBL" id="JAFBCV010000013">
    <property type="protein sequence ID" value="MBM7840298.1"/>
    <property type="molecule type" value="Genomic_DNA"/>
</dbReference>
<gene>
    <name evidence="6" type="primary">xseB</name>
    <name evidence="7" type="ORF">JOC54_003579</name>
</gene>
<reference evidence="7" key="1">
    <citation type="submission" date="2021-01" db="EMBL/GenBank/DDBJ databases">
        <title>Genomic Encyclopedia of Type Strains, Phase IV (KMG-IV): sequencing the most valuable type-strain genomes for metagenomic binning, comparative biology and taxonomic classification.</title>
        <authorList>
            <person name="Goeker M."/>
        </authorList>
    </citation>
    <scope>NUCLEOTIDE SEQUENCE</scope>
    <source>
        <strain evidence="7">DSM 21943</strain>
    </source>
</reference>
<keyword evidence="3 6" id="KW-0540">Nuclease</keyword>
<dbReference type="PANTHER" id="PTHR34137:SF1">
    <property type="entry name" value="EXODEOXYRIBONUCLEASE 7 SMALL SUBUNIT"/>
    <property type="match status" value="1"/>
</dbReference>
<proteinExistence type="inferred from homology"/>
<dbReference type="InterPro" id="IPR003761">
    <property type="entry name" value="Exonuc_VII_S"/>
</dbReference>
<dbReference type="NCBIfam" id="NF002138">
    <property type="entry name" value="PRK00977.1-2"/>
    <property type="match status" value="1"/>
</dbReference>
<dbReference type="NCBIfam" id="TIGR01280">
    <property type="entry name" value="xseB"/>
    <property type="match status" value="1"/>
</dbReference>
<evidence type="ECO:0000256" key="2">
    <source>
        <dbReference type="ARBA" id="ARBA00022490"/>
    </source>
</evidence>
<comment type="similarity">
    <text evidence="1 6">Belongs to the XseB family.</text>
</comment>
<comment type="subunit">
    <text evidence="6">Heterooligomer composed of large and small subunits.</text>
</comment>
<dbReference type="RefSeq" id="WP_035420140.1">
    <property type="nucleotide sequence ID" value="NZ_JAFBCV010000013.1"/>
</dbReference>
<dbReference type="EC" id="3.1.11.6" evidence="6"/>
<keyword evidence="2 6" id="KW-0963">Cytoplasm</keyword>
<evidence type="ECO:0000256" key="3">
    <source>
        <dbReference type="ARBA" id="ARBA00022722"/>
    </source>
</evidence>
<name>A0ABS2SXR6_9BACI</name>
<comment type="catalytic activity">
    <reaction evidence="6">
        <text>Exonucleolytic cleavage in either 5'- to 3'- or 3'- to 5'-direction to yield nucleoside 5'-phosphates.</text>
        <dbReference type="EC" id="3.1.11.6"/>
    </reaction>
</comment>
<comment type="subcellular location">
    <subcellularLocation>
        <location evidence="6">Cytoplasm</location>
    </subcellularLocation>
</comment>
<comment type="function">
    <text evidence="6">Bidirectionally degrades single-stranded DNA into large acid-insoluble oligonucleotides, which are then degraded further into small acid-soluble oligonucleotides.</text>
</comment>
<evidence type="ECO:0000313" key="8">
    <source>
        <dbReference type="Proteomes" id="UP001179280"/>
    </source>
</evidence>
<dbReference type="SUPFAM" id="SSF116842">
    <property type="entry name" value="XseB-like"/>
    <property type="match status" value="1"/>
</dbReference>
<evidence type="ECO:0000256" key="4">
    <source>
        <dbReference type="ARBA" id="ARBA00022801"/>
    </source>
</evidence>
<keyword evidence="8" id="KW-1185">Reference proteome</keyword>
<accession>A0ABS2SXR6</accession>
<sequence length="83" mass="9440">MDQSLKKEENLPFEEAMNKLEDLVSKLEEGDVPLEQAISMFQEGMTLSKNCHDKLTKVEAQLDQIMNDDGEIIEVDLQKEAAE</sequence>